<dbReference type="GO" id="GO:0106435">
    <property type="term" value="F:carboxylesterase activity"/>
    <property type="evidence" value="ECO:0007669"/>
    <property type="project" value="UniProtKB-EC"/>
</dbReference>
<name>A0ABS4UWZ0_9ACTN</name>
<evidence type="ECO:0000259" key="1">
    <source>
        <dbReference type="Pfam" id="PF00561"/>
    </source>
</evidence>
<proteinExistence type="predicted"/>
<dbReference type="PANTHER" id="PTHR43194:SF5">
    <property type="entry name" value="PIMELOYL-[ACYL-CARRIER PROTEIN] METHYL ESTER ESTERASE"/>
    <property type="match status" value="1"/>
</dbReference>
<gene>
    <name evidence="2" type="ORF">JOF29_007256</name>
</gene>
<keyword evidence="3" id="KW-1185">Reference proteome</keyword>
<dbReference type="PIRSF" id="PIRSF017388">
    <property type="entry name" value="Esterase_lipase"/>
    <property type="match status" value="1"/>
</dbReference>
<dbReference type="InterPro" id="IPR050228">
    <property type="entry name" value="Carboxylesterase_BioH"/>
</dbReference>
<dbReference type="RefSeq" id="WP_209698708.1">
    <property type="nucleotide sequence ID" value="NZ_BAAAVU010000023.1"/>
</dbReference>
<organism evidence="2 3">
    <name type="scientific">Kribbella aluminosa</name>
    <dbReference type="NCBI Taxonomy" id="416017"/>
    <lineage>
        <taxon>Bacteria</taxon>
        <taxon>Bacillati</taxon>
        <taxon>Actinomycetota</taxon>
        <taxon>Actinomycetes</taxon>
        <taxon>Propionibacteriales</taxon>
        <taxon>Kribbellaceae</taxon>
        <taxon>Kribbella</taxon>
    </lineage>
</organism>
<sequence length="253" mass="27369">MTGVAASTAAYHVDGDSVGVLVCHGFAGSGLSVRPWAEAVATAGHTVALPLLPGHGTCWQDLEQTTWTDWYDEVERALLGLRDRCTDIFVFGFSMGGALALRLAQRHPDLIAGLVLVNPAIATRDWRIGLIGRLPALTRLVRTAPGIGGDVRKPGVGETGYEVVPTRAVHELTLLWRAVRADLAAVRAPTLVYRSRIDHVVDDSSVDLLRSRLPTRPVIEVLEHSYHVATLDNDASTIIDGSLTWLAKHRPRG</sequence>
<dbReference type="EMBL" id="JAGINT010000002">
    <property type="protein sequence ID" value="MBP2356146.1"/>
    <property type="molecule type" value="Genomic_DNA"/>
</dbReference>
<reference evidence="2 3" key="1">
    <citation type="submission" date="2021-03" db="EMBL/GenBank/DDBJ databases">
        <title>Sequencing the genomes of 1000 actinobacteria strains.</title>
        <authorList>
            <person name="Klenk H.-P."/>
        </authorList>
    </citation>
    <scope>NUCLEOTIDE SEQUENCE [LARGE SCALE GENOMIC DNA]</scope>
    <source>
        <strain evidence="2 3">DSM 18824</strain>
    </source>
</reference>
<evidence type="ECO:0000313" key="3">
    <source>
        <dbReference type="Proteomes" id="UP000755585"/>
    </source>
</evidence>
<protein>
    <submittedName>
        <fullName evidence="2">Carboxylesterase</fullName>
        <ecNumber evidence="2">3.1.1.1</ecNumber>
    </submittedName>
</protein>
<dbReference type="InterPro" id="IPR000073">
    <property type="entry name" value="AB_hydrolase_1"/>
</dbReference>
<evidence type="ECO:0000313" key="2">
    <source>
        <dbReference type="EMBL" id="MBP2356146.1"/>
    </source>
</evidence>
<dbReference type="SUPFAM" id="SSF53474">
    <property type="entry name" value="alpha/beta-Hydrolases"/>
    <property type="match status" value="1"/>
</dbReference>
<dbReference type="PANTHER" id="PTHR43194">
    <property type="entry name" value="HYDROLASE ALPHA/BETA FOLD FAMILY"/>
    <property type="match status" value="1"/>
</dbReference>
<dbReference type="EC" id="3.1.1.1" evidence="2"/>
<dbReference type="Proteomes" id="UP000755585">
    <property type="component" value="Unassembled WGS sequence"/>
</dbReference>
<dbReference type="InterPro" id="IPR029058">
    <property type="entry name" value="AB_hydrolase_fold"/>
</dbReference>
<dbReference type="InterPro" id="IPR012354">
    <property type="entry name" value="Esterase_lipase"/>
</dbReference>
<accession>A0ABS4UWZ0</accession>
<dbReference type="Gene3D" id="3.40.50.1820">
    <property type="entry name" value="alpha/beta hydrolase"/>
    <property type="match status" value="1"/>
</dbReference>
<feature type="domain" description="AB hydrolase-1" evidence="1">
    <location>
        <begin position="20"/>
        <end position="138"/>
    </location>
</feature>
<comment type="caution">
    <text evidence="2">The sequence shown here is derived from an EMBL/GenBank/DDBJ whole genome shotgun (WGS) entry which is preliminary data.</text>
</comment>
<keyword evidence="2" id="KW-0378">Hydrolase</keyword>
<dbReference type="Pfam" id="PF00561">
    <property type="entry name" value="Abhydrolase_1"/>
    <property type="match status" value="1"/>
</dbReference>